<accession>A0A0A8ZLM7</accession>
<sequence length="33" mass="3572">MSDLDVQIPTSFVMDAMRKVPGQPQAILGISLL</sequence>
<evidence type="ECO:0000313" key="1">
    <source>
        <dbReference type="EMBL" id="JAD37620.1"/>
    </source>
</evidence>
<organism evidence="1">
    <name type="scientific">Arundo donax</name>
    <name type="common">Giant reed</name>
    <name type="synonym">Donax arundinaceus</name>
    <dbReference type="NCBI Taxonomy" id="35708"/>
    <lineage>
        <taxon>Eukaryota</taxon>
        <taxon>Viridiplantae</taxon>
        <taxon>Streptophyta</taxon>
        <taxon>Embryophyta</taxon>
        <taxon>Tracheophyta</taxon>
        <taxon>Spermatophyta</taxon>
        <taxon>Magnoliopsida</taxon>
        <taxon>Liliopsida</taxon>
        <taxon>Poales</taxon>
        <taxon>Poaceae</taxon>
        <taxon>PACMAD clade</taxon>
        <taxon>Arundinoideae</taxon>
        <taxon>Arundineae</taxon>
        <taxon>Arundo</taxon>
    </lineage>
</organism>
<protein>
    <submittedName>
        <fullName evidence="1">Uncharacterized protein</fullName>
    </submittedName>
</protein>
<proteinExistence type="predicted"/>
<dbReference type="EMBL" id="GBRH01260275">
    <property type="protein sequence ID" value="JAD37620.1"/>
    <property type="molecule type" value="Transcribed_RNA"/>
</dbReference>
<name>A0A0A8ZLM7_ARUDO</name>
<dbReference type="AlphaFoldDB" id="A0A0A8ZLM7"/>
<reference evidence="1" key="1">
    <citation type="submission" date="2014-09" db="EMBL/GenBank/DDBJ databases">
        <authorList>
            <person name="Magalhaes I.L.F."/>
            <person name="Oliveira U."/>
            <person name="Santos F.R."/>
            <person name="Vidigal T.H.D.A."/>
            <person name="Brescovit A.D."/>
            <person name="Santos A.J."/>
        </authorList>
    </citation>
    <scope>NUCLEOTIDE SEQUENCE</scope>
    <source>
        <tissue evidence="1">Shoot tissue taken approximately 20 cm above the soil surface</tissue>
    </source>
</reference>
<reference evidence="1" key="2">
    <citation type="journal article" date="2015" name="Data Brief">
        <title>Shoot transcriptome of the giant reed, Arundo donax.</title>
        <authorList>
            <person name="Barrero R.A."/>
            <person name="Guerrero F.D."/>
            <person name="Moolhuijzen P."/>
            <person name="Goolsby J.A."/>
            <person name="Tidwell J."/>
            <person name="Bellgard S.E."/>
            <person name="Bellgard M.I."/>
        </authorList>
    </citation>
    <scope>NUCLEOTIDE SEQUENCE</scope>
    <source>
        <tissue evidence="1">Shoot tissue taken approximately 20 cm above the soil surface</tissue>
    </source>
</reference>